<dbReference type="EMBL" id="JAHRIN010062834">
    <property type="protein sequence ID" value="MEQ2213682.1"/>
    <property type="molecule type" value="Genomic_DNA"/>
</dbReference>
<dbReference type="Proteomes" id="UP001434883">
    <property type="component" value="Unassembled WGS sequence"/>
</dbReference>
<organism evidence="1 2">
    <name type="scientific">Xenoophorus captivus</name>
    <dbReference type="NCBI Taxonomy" id="1517983"/>
    <lineage>
        <taxon>Eukaryota</taxon>
        <taxon>Metazoa</taxon>
        <taxon>Chordata</taxon>
        <taxon>Craniata</taxon>
        <taxon>Vertebrata</taxon>
        <taxon>Euteleostomi</taxon>
        <taxon>Actinopterygii</taxon>
        <taxon>Neopterygii</taxon>
        <taxon>Teleostei</taxon>
        <taxon>Neoteleostei</taxon>
        <taxon>Acanthomorphata</taxon>
        <taxon>Ovalentaria</taxon>
        <taxon>Atherinomorphae</taxon>
        <taxon>Cyprinodontiformes</taxon>
        <taxon>Goodeidae</taxon>
        <taxon>Xenoophorus</taxon>
    </lineage>
</organism>
<sequence>VAVLLLIGLVLLTGEFRKLPPSIMDLRLQNLPENLLQSSFSSSNVPNLLPTSKAVLSLEPRLIRSQRVQRFSRTTETRPHPVSVHLSLCQFS</sequence>
<comment type="caution">
    <text evidence="1">The sequence shown here is derived from an EMBL/GenBank/DDBJ whole genome shotgun (WGS) entry which is preliminary data.</text>
</comment>
<gene>
    <name evidence="1" type="ORF">XENOCAPTIV_019053</name>
</gene>
<feature type="non-terminal residue" evidence="1">
    <location>
        <position position="1"/>
    </location>
</feature>
<evidence type="ECO:0000313" key="2">
    <source>
        <dbReference type="Proteomes" id="UP001434883"/>
    </source>
</evidence>
<evidence type="ECO:0000313" key="1">
    <source>
        <dbReference type="EMBL" id="MEQ2213682.1"/>
    </source>
</evidence>
<accession>A0ABV0S2B4</accession>
<proteinExistence type="predicted"/>
<protein>
    <submittedName>
        <fullName evidence="1">Uncharacterized protein</fullName>
    </submittedName>
</protein>
<keyword evidence="2" id="KW-1185">Reference proteome</keyword>
<name>A0ABV0S2B4_9TELE</name>
<reference evidence="1 2" key="1">
    <citation type="submission" date="2021-06" db="EMBL/GenBank/DDBJ databases">
        <authorList>
            <person name="Palmer J.M."/>
        </authorList>
    </citation>
    <scope>NUCLEOTIDE SEQUENCE [LARGE SCALE GENOMIC DNA]</scope>
    <source>
        <strain evidence="1 2">XC_2019</strain>
        <tissue evidence="1">Muscle</tissue>
    </source>
</reference>